<reference evidence="3 4" key="1">
    <citation type="submission" date="2024-09" db="EMBL/GenBank/DDBJ databases">
        <authorList>
            <person name="Sun Q."/>
            <person name="Mori K."/>
        </authorList>
    </citation>
    <scope>NUCLEOTIDE SEQUENCE [LARGE SCALE GENOMIC DNA]</scope>
    <source>
        <strain evidence="3 4">CCM 7792</strain>
    </source>
</reference>
<dbReference type="InterPro" id="IPR013424">
    <property type="entry name" value="Ice-binding_C"/>
</dbReference>
<feature type="signal peptide" evidence="1">
    <location>
        <begin position="1"/>
        <end position="21"/>
    </location>
</feature>
<keyword evidence="1" id="KW-0732">Signal</keyword>
<dbReference type="PROSITE" id="PS51257">
    <property type="entry name" value="PROKAR_LIPOPROTEIN"/>
    <property type="match status" value="1"/>
</dbReference>
<evidence type="ECO:0000313" key="3">
    <source>
        <dbReference type="EMBL" id="MFC0251320.1"/>
    </source>
</evidence>
<sequence>MNIAKLLSFAAALTLSCAANAAVLTSTTGSNTVDDYSAPGLVSFDLDLQNFSTTTLNFVLEADDLQGPLSFNALVRNLTGADLSRFTFSLQGIRFGAAGSVASDFTTVRAVNAGALAAAIDFSTPVYTEFQFGNVLGNGRDWLLDTAGLRAGDRFTITAAVPEPSSAALVLPMLCMAGLMAARRRRKD</sequence>
<name>A0ABV6FCS9_9BURK</name>
<organism evidence="3 4">
    <name type="scientific">Massilia consociata</name>
    <dbReference type="NCBI Taxonomy" id="760117"/>
    <lineage>
        <taxon>Bacteria</taxon>
        <taxon>Pseudomonadati</taxon>
        <taxon>Pseudomonadota</taxon>
        <taxon>Betaproteobacteria</taxon>
        <taxon>Burkholderiales</taxon>
        <taxon>Oxalobacteraceae</taxon>
        <taxon>Telluria group</taxon>
        <taxon>Massilia</taxon>
    </lineage>
</organism>
<keyword evidence="4" id="KW-1185">Reference proteome</keyword>
<feature type="chain" id="PRO_5047184288" evidence="1">
    <location>
        <begin position="22"/>
        <end position="188"/>
    </location>
</feature>
<dbReference type="Proteomes" id="UP001589773">
    <property type="component" value="Unassembled WGS sequence"/>
</dbReference>
<evidence type="ECO:0000256" key="1">
    <source>
        <dbReference type="SAM" id="SignalP"/>
    </source>
</evidence>
<feature type="domain" description="Ice-binding protein C-terminal" evidence="2">
    <location>
        <begin position="160"/>
        <end position="185"/>
    </location>
</feature>
<dbReference type="RefSeq" id="WP_379678127.1">
    <property type="nucleotide sequence ID" value="NZ_JBHLWP010000006.1"/>
</dbReference>
<dbReference type="EMBL" id="JBHLWP010000006">
    <property type="protein sequence ID" value="MFC0251320.1"/>
    <property type="molecule type" value="Genomic_DNA"/>
</dbReference>
<dbReference type="Pfam" id="PF07589">
    <property type="entry name" value="PEP-CTERM"/>
    <property type="match status" value="1"/>
</dbReference>
<evidence type="ECO:0000313" key="4">
    <source>
        <dbReference type="Proteomes" id="UP001589773"/>
    </source>
</evidence>
<proteinExistence type="predicted"/>
<accession>A0ABV6FCS9</accession>
<gene>
    <name evidence="3" type="ORF">ACFFJK_05405</name>
</gene>
<dbReference type="NCBIfam" id="TIGR02595">
    <property type="entry name" value="PEP_CTERM"/>
    <property type="match status" value="1"/>
</dbReference>
<comment type="caution">
    <text evidence="3">The sequence shown here is derived from an EMBL/GenBank/DDBJ whole genome shotgun (WGS) entry which is preliminary data.</text>
</comment>
<evidence type="ECO:0000259" key="2">
    <source>
        <dbReference type="Pfam" id="PF07589"/>
    </source>
</evidence>
<protein>
    <submittedName>
        <fullName evidence="3">PEP-CTERM sorting domain-containing protein</fullName>
    </submittedName>
</protein>